<name>A0A5K3EUD5_MESCO</name>
<dbReference type="WBParaSite" id="MCU_003174-RA">
    <property type="protein sequence ID" value="MCU_003174-RA"/>
    <property type="gene ID" value="MCU_003174"/>
</dbReference>
<proteinExistence type="predicted"/>
<accession>A0A5K3EUD5</accession>
<dbReference type="AlphaFoldDB" id="A0A5K3EUD5"/>
<evidence type="ECO:0000313" key="1">
    <source>
        <dbReference type="WBParaSite" id="MCU_003174-RA"/>
    </source>
</evidence>
<protein>
    <submittedName>
        <fullName evidence="1">Amine oxidase</fullName>
    </submittedName>
</protein>
<organism evidence="1">
    <name type="scientific">Mesocestoides corti</name>
    <name type="common">Flatworm</name>
    <dbReference type="NCBI Taxonomy" id="53468"/>
    <lineage>
        <taxon>Eukaryota</taxon>
        <taxon>Metazoa</taxon>
        <taxon>Spiralia</taxon>
        <taxon>Lophotrochozoa</taxon>
        <taxon>Platyhelminthes</taxon>
        <taxon>Cestoda</taxon>
        <taxon>Eucestoda</taxon>
        <taxon>Cyclophyllidea</taxon>
        <taxon>Mesocestoididae</taxon>
        <taxon>Mesocestoides</taxon>
    </lineage>
</organism>
<sequence>GNVIGLGLIPLPPLGSRPHAGAHNNCINFKTLAINEGIYPMTGAIPVQNVLLLGAHRQPEGLPRLETTIISTAESSGLESQWEGYQR</sequence>
<reference evidence="1" key="1">
    <citation type="submission" date="2019-11" db="UniProtKB">
        <authorList>
            <consortium name="WormBaseParasite"/>
        </authorList>
    </citation>
    <scope>IDENTIFICATION</scope>
</reference>